<dbReference type="SMART" id="SM00448">
    <property type="entry name" value="REC"/>
    <property type="match status" value="3"/>
</dbReference>
<name>A4J6F9_DESRM</name>
<feature type="domain" description="PAS" evidence="23">
    <location>
        <begin position="164"/>
        <end position="208"/>
    </location>
</feature>
<dbReference type="EMBL" id="CP000612">
    <property type="protein sequence ID" value="ABO50662.1"/>
    <property type="molecule type" value="Genomic_DNA"/>
</dbReference>
<organism evidence="26 27">
    <name type="scientific">Desulforamulus reducens (strain ATCC BAA-1160 / DSM 100696 / MI-1)</name>
    <name type="common">Desulfotomaculum reducens</name>
    <dbReference type="NCBI Taxonomy" id="349161"/>
    <lineage>
        <taxon>Bacteria</taxon>
        <taxon>Bacillati</taxon>
        <taxon>Bacillota</taxon>
        <taxon>Clostridia</taxon>
        <taxon>Eubacteriales</taxon>
        <taxon>Peptococcaceae</taxon>
        <taxon>Desulforamulus</taxon>
    </lineage>
</organism>
<accession>A4J6F9</accession>
<feature type="domain" description="PAS" evidence="23">
    <location>
        <begin position="282"/>
        <end position="329"/>
    </location>
</feature>
<dbReference type="Pfam" id="PF13426">
    <property type="entry name" value="PAS_9"/>
    <property type="match status" value="1"/>
</dbReference>
<feature type="domain" description="Response regulatory" evidence="22">
    <location>
        <begin position="1047"/>
        <end position="1162"/>
    </location>
</feature>
<protein>
    <recommendedName>
        <fullName evidence="17">Circadian input-output histidine kinase CikA</fullName>
        <ecNumber evidence="4">2.7.13.3</ecNumber>
    </recommendedName>
    <alternativeName>
        <fullName evidence="5">Stage 0 sporulation protein A homolog</fullName>
    </alternativeName>
</protein>
<dbReference type="InterPro" id="IPR000700">
    <property type="entry name" value="PAS-assoc_C"/>
</dbReference>
<evidence type="ECO:0000256" key="17">
    <source>
        <dbReference type="ARBA" id="ARBA00074306"/>
    </source>
</evidence>
<dbReference type="STRING" id="349161.Dred_2145"/>
<dbReference type="OrthoDB" id="9809348at2"/>
<keyword evidence="27" id="KW-1185">Reference proteome</keyword>
<dbReference type="InterPro" id="IPR036641">
    <property type="entry name" value="HPT_dom_sf"/>
</dbReference>
<dbReference type="SUPFAM" id="SSF55785">
    <property type="entry name" value="PYP-like sensor domain (PAS domain)"/>
    <property type="match status" value="3"/>
</dbReference>
<keyword evidence="14" id="KW-0902">Two-component regulatory system</keyword>
<evidence type="ECO:0000259" key="24">
    <source>
        <dbReference type="PROSITE" id="PS50113"/>
    </source>
</evidence>
<keyword evidence="6" id="KW-1003">Cell membrane</keyword>
<evidence type="ECO:0000256" key="19">
    <source>
        <dbReference type="PROSITE-ProRule" id="PRU00169"/>
    </source>
</evidence>
<dbReference type="FunFam" id="3.30.565.10:FF:000010">
    <property type="entry name" value="Sensor histidine kinase RcsC"/>
    <property type="match status" value="1"/>
</dbReference>
<reference evidence="26 27" key="1">
    <citation type="submission" date="2007-03" db="EMBL/GenBank/DDBJ databases">
        <title>Complete sequence of Desulfotomaculum reducens MI-1.</title>
        <authorList>
            <consortium name="US DOE Joint Genome Institute"/>
            <person name="Copeland A."/>
            <person name="Lucas S."/>
            <person name="Lapidus A."/>
            <person name="Barry K."/>
            <person name="Detter J.C."/>
            <person name="Glavina del Rio T."/>
            <person name="Hammon N."/>
            <person name="Israni S."/>
            <person name="Dalin E."/>
            <person name="Tice H."/>
            <person name="Pitluck S."/>
            <person name="Sims D."/>
            <person name="Brettin T."/>
            <person name="Bruce D."/>
            <person name="Han C."/>
            <person name="Tapia R."/>
            <person name="Schmutz J."/>
            <person name="Larimer F."/>
            <person name="Land M."/>
            <person name="Hauser L."/>
            <person name="Kyrpides N."/>
            <person name="Kim E."/>
            <person name="Tebo B.M."/>
            <person name="Richardson P."/>
        </authorList>
    </citation>
    <scope>NUCLEOTIDE SEQUENCE [LARGE SCALE GENOMIC DNA]</scope>
    <source>
        <strain evidence="26 27">MI-1</strain>
    </source>
</reference>
<keyword evidence="13" id="KW-1133">Transmembrane helix</keyword>
<dbReference type="InterPro" id="IPR008207">
    <property type="entry name" value="Sig_transdc_His_kin_Hpt_dom"/>
</dbReference>
<dbReference type="PANTHER" id="PTHR45339:SF1">
    <property type="entry name" value="HYBRID SIGNAL TRANSDUCTION HISTIDINE KINASE J"/>
    <property type="match status" value="1"/>
</dbReference>
<evidence type="ECO:0000256" key="15">
    <source>
        <dbReference type="ARBA" id="ARBA00023136"/>
    </source>
</evidence>
<keyword evidence="10" id="KW-0547">Nucleotide-binding</keyword>
<dbReference type="KEGG" id="drm:Dred_2145"/>
<dbReference type="SUPFAM" id="SSF52172">
    <property type="entry name" value="CheY-like"/>
    <property type="match status" value="3"/>
</dbReference>
<dbReference type="PROSITE" id="PS50894">
    <property type="entry name" value="HPT"/>
    <property type="match status" value="1"/>
</dbReference>
<dbReference type="SMART" id="SM00388">
    <property type="entry name" value="HisKA"/>
    <property type="match status" value="1"/>
</dbReference>
<evidence type="ECO:0000256" key="14">
    <source>
        <dbReference type="ARBA" id="ARBA00023012"/>
    </source>
</evidence>
<proteinExistence type="inferred from homology"/>
<evidence type="ECO:0000256" key="12">
    <source>
        <dbReference type="ARBA" id="ARBA00022840"/>
    </source>
</evidence>
<evidence type="ECO:0000313" key="26">
    <source>
        <dbReference type="EMBL" id="ABO50662.1"/>
    </source>
</evidence>
<evidence type="ECO:0000256" key="3">
    <source>
        <dbReference type="ARBA" id="ARBA00006402"/>
    </source>
</evidence>
<dbReference type="eggNOG" id="COG0642">
    <property type="taxonomic scope" value="Bacteria"/>
</dbReference>
<dbReference type="Gene3D" id="1.20.120.160">
    <property type="entry name" value="HPT domain"/>
    <property type="match status" value="1"/>
</dbReference>
<evidence type="ECO:0000256" key="2">
    <source>
        <dbReference type="ARBA" id="ARBA00004651"/>
    </source>
</evidence>
<evidence type="ECO:0000256" key="5">
    <source>
        <dbReference type="ARBA" id="ARBA00018672"/>
    </source>
</evidence>
<evidence type="ECO:0000259" key="22">
    <source>
        <dbReference type="PROSITE" id="PS50110"/>
    </source>
</evidence>
<dbReference type="Pfam" id="PF00512">
    <property type="entry name" value="HisKA"/>
    <property type="match status" value="1"/>
</dbReference>
<evidence type="ECO:0000256" key="16">
    <source>
        <dbReference type="ARBA" id="ARBA00024867"/>
    </source>
</evidence>
<evidence type="ECO:0000256" key="4">
    <source>
        <dbReference type="ARBA" id="ARBA00012438"/>
    </source>
</evidence>
<dbReference type="PROSITE" id="PS50113">
    <property type="entry name" value="PAC"/>
    <property type="match status" value="2"/>
</dbReference>
<evidence type="ECO:0000256" key="13">
    <source>
        <dbReference type="ARBA" id="ARBA00022989"/>
    </source>
</evidence>
<dbReference type="InterPro" id="IPR000014">
    <property type="entry name" value="PAS"/>
</dbReference>
<comment type="subcellular location">
    <subcellularLocation>
        <location evidence="2">Cell membrane</location>
        <topology evidence="2">Multi-pass membrane protein</topology>
    </subcellularLocation>
</comment>
<feature type="domain" description="PAC" evidence="24">
    <location>
        <begin position="237"/>
        <end position="288"/>
    </location>
</feature>
<feature type="domain" description="PAS" evidence="23">
    <location>
        <begin position="407"/>
        <end position="458"/>
    </location>
</feature>
<dbReference type="InterPro" id="IPR003594">
    <property type="entry name" value="HATPase_dom"/>
</dbReference>
<dbReference type="CDD" id="cd00082">
    <property type="entry name" value="HisKA"/>
    <property type="match status" value="1"/>
</dbReference>
<dbReference type="InterPro" id="IPR011006">
    <property type="entry name" value="CheY-like_superfamily"/>
</dbReference>
<evidence type="ECO:0000256" key="11">
    <source>
        <dbReference type="ARBA" id="ARBA00022777"/>
    </source>
</evidence>
<evidence type="ECO:0000256" key="1">
    <source>
        <dbReference type="ARBA" id="ARBA00000085"/>
    </source>
</evidence>
<feature type="domain" description="Response regulatory" evidence="22">
    <location>
        <begin position="912"/>
        <end position="1029"/>
    </location>
</feature>
<keyword evidence="7 19" id="KW-0597">Phosphoprotein</keyword>
<dbReference type="InterPro" id="IPR035965">
    <property type="entry name" value="PAS-like_dom_sf"/>
</dbReference>
<gene>
    <name evidence="26" type="ordered locus">Dred_2145</name>
</gene>
<dbReference type="Gene3D" id="3.30.450.20">
    <property type="entry name" value="PAS domain"/>
    <property type="match status" value="3"/>
</dbReference>
<keyword evidence="11 26" id="KW-0418">Kinase</keyword>
<keyword evidence="12" id="KW-0067">ATP-binding</keyword>
<feature type="domain" description="Histidine kinase" evidence="21">
    <location>
        <begin position="546"/>
        <end position="769"/>
    </location>
</feature>
<feature type="domain" description="Response regulatory" evidence="22">
    <location>
        <begin position="790"/>
        <end position="903"/>
    </location>
</feature>
<dbReference type="PANTHER" id="PTHR45339">
    <property type="entry name" value="HYBRID SIGNAL TRANSDUCTION HISTIDINE KINASE J"/>
    <property type="match status" value="1"/>
</dbReference>
<keyword evidence="20" id="KW-0175">Coiled coil</keyword>
<evidence type="ECO:0000256" key="20">
    <source>
        <dbReference type="SAM" id="Coils"/>
    </source>
</evidence>
<feature type="modified residue" description="4-aspartylphosphate" evidence="19">
    <location>
        <position position="1095"/>
    </location>
</feature>
<evidence type="ECO:0000256" key="9">
    <source>
        <dbReference type="ARBA" id="ARBA00022692"/>
    </source>
</evidence>
<dbReference type="SMART" id="SM00387">
    <property type="entry name" value="HATPase_c"/>
    <property type="match status" value="1"/>
</dbReference>
<dbReference type="CDD" id="cd17546">
    <property type="entry name" value="REC_hyHK_CKI1_RcsC-like"/>
    <property type="match status" value="1"/>
</dbReference>
<evidence type="ECO:0000259" key="25">
    <source>
        <dbReference type="PROSITE" id="PS50894"/>
    </source>
</evidence>
<evidence type="ECO:0000313" key="27">
    <source>
        <dbReference type="Proteomes" id="UP000001556"/>
    </source>
</evidence>
<dbReference type="AlphaFoldDB" id="A4J6F9"/>
<dbReference type="EC" id="2.7.13.3" evidence="4"/>
<keyword evidence="15" id="KW-0472">Membrane</keyword>
<dbReference type="SMART" id="SM00091">
    <property type="entry name" value="PAS"/>
    <property type="match status" value="3"/>
</dbReference>
<evidence type="ECO:0000259" key="23">
    <source>
        <dbReference type="PROSITE" id="PS50112"/>
    </source>
</evidence>
<dbReference type="GO" id="GO:0000155">
    <property type="term" value="F:phosphorelay sensor kinase activity"/>
    <property type="evidence" value="ECO:0007669"/>
    <property type="project" value="InterPro"/>
</dbReference>
<dbReference type="PROSITE" id="PS50110">
    <property type="entry name" value="RESPONSE_REGULATORY"/>
    <property type="match status" value="3"/>
</dbReference>
<evidence type="ECO:0000256" key="7">
    <source>
        <dbReference type="ARBA" id="ARBA00022553"/>
    </source>
</evidence>
<dbReference type="CDD" id="cd00130">
    <property type="entry name" value="PAS"/>
    <property type="match status" value="3"/>
</dbReference>
<dbReference type="GO" id="GO:0005524">
    <property type="term" value="F:ATP binding"/>
    <property type="evidence" value="ECO:0007669"/>
    <property type="project" value="UniProtKB-KW"/>
</dbReference>
<dbReference type="eggNOG" id="COG5002">
    <property type="taxonomic scope" value="Bacteria"/>
</dbReference>
<dbReference type="InterPro" id="IPR005467">
    <property type="entry name" value="His_kinase_dom"/>
</dbReference>
<dbReference type="Pfam" id="PF02518">
    <property type="entry name" value="HATPase_c"/>
    <property type="match status" value="1"/>
</dbReference>
<dbReference type="Pfam" id="PF08448">
    <property type="entry name" value="PAS_4"/>
    <property type="match status" value="2"/>
</dbReference>
<evidence type="ECO:0000256" key="8">
    <source>
        <dbReference type="ARBA" id="ARBA00022679"/>
    </source>
</evidence>
<dbReference type="PRINTS" id="PR00344">
    <property type="entry name" value="BCTRLSENSOR"/>
</dbReference>
<dbReference type="NCBIfam" id="TIGR00229">
    <property type="entry name" value="sensory_box"/>
    <property type="match status" value="3"/>
</dbReference>
<dbReference type="PROSITE" id="PS50112">
    <property type="entry name" value="PAS"/>
    <property type="match status" value="3"/>
</dbReference>
<dbReference type="InterPro" id="IPR004358">
    <property type="entry name" value="Sig_transdc_His_kin-like_C"/>
</dbReference>
<dbReference type="SUPFAM" id="SSF55874">
    <property type="entry name" value="ATPase domain of HSP90 chaperone/DNA topoisomerase II/histidine kinase"/>
    <property type="match status" value="1"/>
</dbReference>
<feature type="domain" description="PAC" evidence="24">
    <location>
        <begin position="340"/>
        <end position="399"/>
    </location>
</feature>
<dbReference type="InterPro" id="IPR036890">
    <property type="entry name" value="HATPase_C_sf"/>
</dbReference>
<dbReference type="FunFam" id="1.10.287.130:FF:000004">
    <property type="entry name" value="Ethylene receptor 1"/>
    <property type="match status" value="1"/>
</dbReference>
<comment type="function">
    <text evidence="16">May play the central regulatory role in sporulation. It may be an element of the effector pathway responsible for the activation of sporulation genes in response to nutritional stress. Spo0A may act in concert with spo0H (a sigma factor) to control the expression of some genes that are critical to the sporulation process.</text>
</comment>
<keyword evidence="8 26" id="KW-0808">Transferase</keyword>
<dbReference type="InterPro" id="IPR003661">
    <property type="entry name" value="HisK_dim/P_dom"/>
</dbReference>
<feature type="coiled-coil region" evidence="20">
    <location>
        <begin position="394"/>
        <end position="421"/>
    </location>
</feature>
<dbReference type="Gene3D" id="1.10.287.130">
    <property type="match status" value="1"/>
</dbReference>
<dbReference type="InterPro" id="IPR013656">
    <property type="entry name" value="PAS_4"/>
</dbReference>
<evidence type="ECO:0000256" key="6">
    <source>
        <dbReference type="ARBA" id="ARBA00022475"/>
    </source>
</evidence>
<dbReference type="Pfam" id="PF00072">
    <property type="entry name" value="Response_reg"/>
    <property type="match status" value="3"/>
</dbReference>
<keyword evidence="9" id="KW-0812">Transmembrane</keyword>
<dbReference type="GO" id="GO:0005886">
    <property type="term" value="C:plasma membrane"/>
    <property type="evidence" value="ECO:0007669"/>
    <property type="project" value="UniProtKB-SubCell"/>
</dbReference>
<dbReference type="InterPro" id="IPR036097">
    <property type="entry name" value="HisK_dim/P_sf"/>
</dbReference>
<comment type="similarity">
    <text evidence="3">In the N-terminal section; belongs to the phytochrome family.</text>
</comment>
<dbReference type="Gene3D" id="3.40.50.2300">
    <property type="match status" value="3"/>
</dbReference>
<dbReference type="InterPro" id="IPR001789">
    <property type="entry name" value="Sig_transdc_resp-reg_receiver"/>
</dbReference>
<dbReference type="SUPFAM" id="SSF47384">
    <property type="entry name" value="Homodimeric domain of signal transducing histidine kinase"/>
    <property type="match status" value="1"/>
</dbReference>
<dbReference type="Gene3D" id="3.30.565.10">
    <property type="entry name" value="Histidine kinase-like ATPase, C-terminal domain"/>
    <property type="match status" value="1"/>
</dbReference>
<dbReference type="CDD" id="cd16922">
    <property type="entry name" value="HATPase_EvgS-ArcB-TorS-like"/>
    <property type="match status" value="1"/>
</dbReference>
<comment type="catalytic activity">
    <reaction evidence="1">
        <text>ATP + protein L-histidine = ADP + protein N-phospho-L-histidine.</text>
        <dbReference type="EC" id="2.7.13.3"/>
    </reaction>
</comment>
<evidence type="ECO:0000256" key="18">
    <source>
        <dbReference type="PROSITE-ProRule" id="PRU00110"/>
    </source>
</evidence>
<evidence type="ECO:0000256" key="10">
    <source>
        <dbReference type="ARBA" id="ARBA00022741"/>
    </source>
</evidence>
<sequence length="1271" mass="143479">MREKLVELLTRREDDIIQRLIDYAKAGGFTRYSSTRRGDWRLSVHEIIHALTYYLKSYDNDQIYVEEQVGEDSVTHFGIESAKLHRARGITLKMFLGLFKYYRRAYLDMVIESNLTNQEKKQAEEAMNTFFDRFEIGFCSEWVGEGPESRLAELQSINRKLTNEKNKLWTIFESMTECVFVVDSNMKITEINAAAAAYFQVNPEEVLGLNCSELMGCECREEDCHLFHAMKSGGCYKDVELEIKTQKGRRRILTSGSFLHDISGKYAGGVQVFADITERNLMEQSLRLHMHANNSSVESVSIFDIGGNLTYANPAAEDLFGMDGSQLLGLGIEQAYQGGEMVLLSLIRGKSWKGEVSQNGKILYIHANPIRLPKGNIIGFYVSARDITAHKATQLKLQQAREETEREAAKLRAIISIMNAAIALVDAEGIITEINEQCLTITGKVREDLIGKKLESLHNGKILEKIQKMIANFRLNRNSSPVTITRRVGGMDVIMNIQPVYRDKTYDGVLLMVVDVTEVAKAKRQAEQALLVAEKASKAKSEFLANMSHEIRTPMNGILGFAEVLIQQELSPQQQESVKIIQQCGEQLMDLINDILDLSKIESGKLVMEETSFSLRKLIHEAVNVIESKFLEQNVEMKIDIEQNLHDQLKGDPTRIRQVLYNLISNAAKFTHQGYVKISVAEESISGADHQIKLRFCIEDTGIGIPKEKLKLIFDAFTQADGSTTRKYGGTGLGLTICKSLTQLMGGEINVESQVNKGSIFSFYIPVNKVEISEEEKLMESEMMQGKNGTVLVVEDDWTTKQLISNYLEKVGYSVITTQQGKQAITLAKIYRPDVMILDILLPDLTGWEILKRIKTYEETKDIPIVVCSVMPEKEQAFSLGAVDFIEKPISEKVLISRLGKLISGKKKDDTHIVLIDDEEATLQFLKKIIENEGYRTHTFARAGDAFYYLMQGGAVHAILLDLLMPGMNGFEFLESLRLKPEFRDIPVIINTAKDLTQKDYQKLNLKCEKILNKSLVHPHDLLEELSEILKGVTGCSKTQGGIERIKILLVEDNHFNQRLVTHMLSDDYSIVEVENGVQALEILEEQKFDLVLMDMQMPVMDGYETTRLIRKQNKYKNLPIIALTAYAMKGDSEKCMAAGCNGYLAKPVKRDQLIKTIKQQFVLSTGTPQKIRIRDKGIESLVPWYLQDIGREMEKLKNAAKICDFNAVRYIGHGLKGSGGAYGFPEFSASGAEIERAALDEDVVLVKMRVNQLRELYTKVLEEELSNTKE</sequence>
<dbReference type="SUPFAM" id="SSF47226">
    <property type="entry name" value="Histidine-containing phosphotransfer domain, HPT domain"/>
    <property type="match status" value="1"/>
</dbReference>
<dbReference type="PROSITE" id="PS50109">
    <property type="entry name" value="HIS_KIN"/>
    <property type="match status" value="1"/>
</dbReference>
<dbReference type="HOGENOM" id="CLU_006652_0_0_9"/>
<feature type="modified residue" description="4-aspartylphosphate" evidence="19">
    <location>
        <position position="839"/>
    </location>
</feature>
<dbReference type="Proteomes" id="UP000001556">
    <property type="component" value="Chromosome"/>
</dbReference>
<feature type="modified residue" description="4-aspartylphosphate" evidence="19">
    <location>
        <position position="962"/>
    </location>
</feature>
<dbReference type="RefSeq" id="WP_011878464.1">
    <property type="nucleotide sequence ID" value="NC_009253.1"/>
</dbReference>
<evidence type="ECO:0000259" key="21">
    <source>
        <dbReference type="PROSITE" id="PS50109"/>
    </source>
</evidence>
<feature type="domain" description="HPt" evidence="25">
    <location>
        <begin position="1175"/>
        <end position="1271"/>
    </location>
</feature>
<feature type="modified residue" description="Phosphohistidine" evidence="18">
    <location>
        <position position="1214"/>
    </location>
</feature>